<keyword evidence="1" id="KW-0472">Membrane</keyword>
<evidence type="ECO:0000313" key="2">
    <source>
        <dbReference type="EMBL" id="MBA2890353.1"/>
    </source>
</evidence>
<reference evidence="2 3" key="1">
    <citation type="submission" date="2020-07" db="EMBL/GenBank/DDBJ databases">
        <title>Genomic Encyclopedia of Type Strains, Phase IV (KMG-IV): sequencing the most valuable type-strain genomes for metagenomic binning, comparative biology and taxonomic classification.</title>
        <authorList>
            <person name="Goeker M."/>
        </authorList>
    </citation>
    <scope>NUCLEOTIDE SEQUENCE [LARGE SCALE GENOMIC DNA]</scope>
    <source>
        <strain evidence="2 3">DSM 45533</strain>
    </source>
</reference>
<accession>A0A7W0CFP7</accession>
<keyword evidence="1" id="KW-0812">Transmembrane</keyword>
<sequence>MNIEELVRETLADLAREQQPPPPARFLAGARREGRRWRRVWRPLAAAAAVIVAVAATVAVLRWSRDLPQPPAQREVAGSGEPAPVERLWPDAVHELPLKLPGQTVYRPELFLDAGRLLIRTGKGDSADPPVWWSYDVESGSHRRLVTFEPPAATDHTSAVVMGGGHLAWFTVSYGSIKGRLDLWAVPVTGGTPRKVASIRQSMKYGDIDALEIVGDRIVWSRGIAGGVYTAPVSGGSPRLVEGGRSLHLLRWPWATAPPRRAGDRVEPRPIFRRLVNLETGEERGSPSDAITCSLSWCTTMRGVRARDGGPLLLWPGDLGLRHRLTADRLVTVSRNGQAYLWDVRTRALADLGARYPLTRNDKSLGNYTEPFHSVTDLLIYDRAGKRIVIHLPAIR</sequence>
<evidence type="ECO:0000256" key="1">
    <source>
        <dbReference type="SAM" id="Phobius"/>
    </source>
</evidence>
<dbReference type="EMBL" id="JACDUR010000002">
    <property type="protein sequence ID" value="MBA2890353.1"/>
    <property type="molecule type" value="Genomic_DNA"/>
</dbReference>
<keyword evidence="3" id="KW-1185">Reference proteome</keyword>
<protein>
    <recommendedName>
        <fullName evidence="4">WD40 repeat domain-containing protein</fullName>
    </recommendedName>
</protein>
<evidence type="ECO:0000313" key="3">
    <source>
        <dbReference type="Proteomes" id="UP000530928"/>
    </source>
</evidence>
<evidence type="ECO:0008006" key="4">
    <source>
        <dbReference type="Google" id="ProtNLM"/>
    </source>
</evidence>
<dbReference type="AlphaFoldDB" id="A0A7W0CFP7"/>
<dbReference type="Proteomes" id="UP000530928">
    <property type="component" value="Unassembled WGS sequence"/>
</dbReference>
<proteinExistence type="predicted"/>
<comment type="caution">
    <text evidence="2">The sequence shown here is derived from an EMBL/GenBank/DDBJ whole genome shotgun (WGS) entry which is preliminary data.</text>
</comment>
<dbReference type="RefSeq" id="WP_181609182.1">
    <property type="nucleotide sequence ID" value="NZ_BAABAM010000006.1"/>
</dbReference>
<dbReference type="SUPFAM" id="SSF69304">
    <property type="entry name" value="Tricorn protease N-terminal domain"/>
    <property type="match status" value="1"/>
</dbReference>
<gene>
    <name evidence="2" type="ORF">HNR30_001694</name>
</gene>
<keyword evidence="1" id="KW-1133">Transmembrane helix</keyword>
<name>A0A7W0CFP7_9ACTN</name>
<feature type="transmembrane region" description="Helical" evidence="1">
    <location>
        <begin position="40"/>
        <end position="63"/>
    </location>
</feature>
<organism evidence="2 3">
    <name type="scientific">Nonomuraea soli</name>
    <dbReference type="NCBI Taxonomy" id="1032476"/>
    <lineage>
        <taxon>Bacteria</taxon>
        <taxon>Bacillati</taxon>
        <taxon>Actinomycetota</taxon>
        <taxon>Actinomycetes</taxon>
        <taxon>Streptosporangiales</taxon>
        <taxon>Streptosporangiaceae</taxon>
        <taxon>Nonomuraea</taxon>
    </lineage>
</organism>